<organism evidence="1 2">
    <name type="scientific">candidate division MSBL1 archaeon SCGC-AAA261G05</name>
    <dbReference type="NCBI Taxonomy" id="1698276"/>
    <lineage>
        <taxon>Archaea</taxon>
        <taxon>Methanobacteriati</taxon>
        <taxon>Methanobacteriota</taxon>
        <taxon>candidate division MSBL1</taxon>
    </lineage>
</organism>
<evidence type="ECO:0000313" key="1">
    <source>
        <dbReference type="EMBL" id="KXB03376.1"/>
    </source>
</evidence>
<dbReference type="InterPro" id="IPR012340">
    <property type="entry name" value="NA-bd_OB-fold"/>
</dbReference>
<keyword evidence="2" id="KW-1185">Reference proteome</keyword>
<evidence type="ECO:0000313" key="2">
    <source>
        <dbReference type="Proteomes" id="UP000070405"/>
    </source>
</evidence>
<evidence type="ECO:0008006" key="3">
    <source>
        <dbReference type="Google" id="ProtNLM"/>
    </source>
</evidence>
<name>A0A133VAB5_9EURY</name>
<accession>A0A133VAB5</accession>
<comment type="caution">
    <text evidence="1">The sequence shown here is derived from an EMBL/GenBank/DDBJ whole genome shotgun (WGS) entry which is preliminary data.</text>
</comment>
<gene>
    <name evidence="1" type="ORF">AKJ47_02380</name>
</gene>
<reference evidence="1 2" key="1">
    <citation type="journal article" date="2016" name="Sci. Rep.">
        <title>Metabolic traits of an uncultured archaeal lineage -MSBL1- from brine pools of the Red Sea.</title>
        <authorList>
            <person name="Mwirichia R."/>
            <person name="Alam I."/>
            <person name="Rashid M."/>
            <person name="Vinu M."/>
            <person name="Ba-Alawi W."/>
            <person name="Anthony Kamau A."/>
            <person name="Kamanda Ngugi D."/>
            <person name="Goker M."/>
            <person name="Klenk H.P."/>
            <person name="Bajic V."/>
            <person name="Stingl U."/>
        </authorList>
    </citation>
    <scope>NUCLEOTIDE SEQUENCE [LARGE SCALE GENOMIC DNA]</scope>
    <source>
        <strain evidence="1">SCGC-AAA261G05</strain>
    </source>
</reference>
<dbReference type="Gene3D" id="2.40.50.140">
    <property type="entry name" value="Nucleic acid-binding proteins"/>
    <property type="match status" value="1"/>
</dbReference>
<protein>
    <recommendedName>
        <fullName evidence="3">OB domain-containing protein</fullName>
    </recommendedName>
</protein>
<dbReference type="AlphaFoldDB" id="A0A133VAB5"/>
<proteinExistence type="predicted"/>
<sequence>MEGFTPYHKPSAKPRRIAEIKTGDDQIQVVGTVVDKKESELIIDDGSGRLPVLFEEPGLPKEIEVGSKVRVFGTPLNVEEAHELHAEIIQKLDGLDLGLYREARHEIKKFEKELEQYEDS</sequence>
<dbReference type="EMBL" id="LHYA01000028">
    <property type="protein sequence ID" value="KXB03376.1"/>
    <property type="molecule type" value="Genomic_DNA"/>
</dbReference>
<dbReference type="Proteomes" id="UP000070405">
    <property type="component" value="Unassembled WGS sequence"/>
</dbReference>